<name>A0AAD8NX75_TARER</name>
<dbReference type="InterPro" id="IPR050655">
    <property type="entry name" value="Plant_B3_domain"/>
</dbReference>
<dbReference type="Proteomes" id="UP001229421">
    <property type="component" value="Unassembled WGS sequence"/>
</dbReference>
<dbReference type="PANTHER" id="PTHR31920">
    <property type="entry name" value="B3 DOMAIN-CONTAINING"/>
    <property type="match status" value="1"/>
</dbReference>
<dbReference type="AlphaFoldDB" id="A0AAD8NX75"/>
<dbReference type="PROSITE" id="PS50863">
    <property type="entry name" value="B3"/>
    <property type="match status" value="2"/>
</dbReference>
<comment type="caution">
    <text evidence="9">The sequence shown here is derived from an EMBL/GenBank/DDBJ whole genome shotgun (WGS) entry which is preliminary data.</text>
</comment>
<feature type="chain" id="PRO_5042140804" description="TF-B3 domain-containing protein" evidence="7">
    <location>
        <begin position="23"/>
        <end position="262"/>
    </location>
</feature>
<evidence type="ECO:0000256" key="2">
    <source>
        <dbReference type="ARBA" id="ARBA00023015"/>
    </source>
</evidence>
<accession>A0AAD8NX75</accession>
<dbReference type="SUPFAM" id="SSF101936">
    <property type="entry name" value="DNA-binding pseudobarrel domain"/>
    <property type="match status" value="2"/>
</dbReference>
<dbReference type="CDD" id="cd10017">
    <property type="entry name" value="B3_DNA"/>
    <property type="match status" value="2"/>
</dbReference>
<dbReference type="GO" id="GO:0005634">
    <property type="term" value="C:nucleus"/>
    <property type="evidence" value="ECO:0007669"/>
    <property type="project" value="UniProtKB-SubCell"/>
</dbReference>
<keyword evidence="10" id="KW-1185">Reference proteome</keyword>
<reference evidence="9" key="1">
    <citation type="journal article" date="2023" name="bioRxiv">
        <title>Improved chromosome-level genome assembly for marigold (Tagetes erecta).</title>
        <authorList>
            <person name="Jiang F."/>
            <person name="Yuan L."/>
            <person name="Wang S."/>
            <person name="Wang H."/>
            <person name="Xu D."/>
            <person name="Wang A."/>
            <person name="Fan W."/>
        </authorList>
    </citation>
    <scope>NUCLEOTIDE SEQUENCE</scope>
    <source>
        <strain evidence="9">WSJ</strain>
        <tissue evidence="9">Leaf</tissue>
    </source>
</reference>
<dbReference type="PANTHER" id="PTHR31920:SF122">
    <property type="entry name" value="B3 DOMAIN-CONTAINING PROTEIN REM23"/>
    <property type="match status" value="1"/>
</dbReference>
<dbReference type="SMART" id="SM01019">
    <property type="entry name" value="B3"/>
    <property type="match status" value="2"/>
</dbReference>
<feature type="domain" description="TF-B3" evidence="8">
    <location>
        <begin position="144"/>
        <end position="242"/>
    </location>
</feature>
<feature type="domain" description="TF-B3" evidence="8">
    <location>
        <begin position="9"/>
        <end position="104"/>
    </location>
</feature>
<evidence type="ECO:0000256" key="7">
    <source>
        <dbReference type="SAM" id="SignalP"/>
    </source>
</evidence>
<keyword evidence="5" id="KW-0539">Nucleus</keyword>
<evidence type="ECO:0000256" key="3">
    <source>
        <dbReference type="ARBA" id="ARBA00023125"/>
    </source>
</evidence>
<feature type="compositionally biased region" description="Basic residues" evidence="6">
    <location>
        <begin position="245"/>
        <end position="262"/>
    </location>
</feature>
<gene>
    <name evidence="9" type="ORF">QVD17_20371</name>
</gene>
<sequence>MHAFNPLITLVLSFTFLKSNICKEPLPPTFVSKYLKNKIPNGPIVIYADGGYLWRLKIKQIDDDCCFTSGWKKVVEDISLDFADFLFFQLLDECSFKMTVYNPDGCENILPQNLELDDDVSNGDIREDVADEEDEKDDDNDDDNDDDPFFTTTISKGLMRFPPGFVGLAGIKGEGTMTMKNPDGKEWHVSLLLESTCKRNRYYLSAGWSLFIRENSLQKGDICVFKFIKSEGKLLVSKVTMKNSPTKRQRGRPPKQKSSVKV</sequence>
<protein>
    <recommendedName>
        <fullName evidence="8">TF-B3 domain-containing protein</fullName>
    </recommendedName>
</protein>
<evidence type="ECO:0000256" key="5">
    <source>
        <dbReference type="ARBA" id="ARBA00023242"/>
    </source>
</evidence>
<dbReference type="EMBL" id="JAUHHV010000005">
    <property type="protein sequence ID" value="KAK1425028.1"/>
    <property type="molecule type" value="Genomic_DNA"/>
</dbReference>
<keyword evidence="2" id="KW-0805">Transcription regulation</keyword>
<dbReference type="GO" id="GO:0003677">
    <property type="term" value="F:DNA binding"/>
    <property type="evidence" value="ECO:0007669"/>
    <property type="project" value="UniProtKB-KW"/>
</dbReference>
<evidence type="ECO:0000256" key="6">
    <source>
        <dbReference type="SAM" id="MobiDB-lite"/>
    </source>
</evidence>
<feature type="region of interest" description="Disordered" evidence="6">
    <location>
        <begin position="240"/>
        <end position="262"/>
    </location>
</feature>
<dbReference type="InterPro" id="IPR003340">
    <property type="entry name" value="B3_DNA-bd"/>
</dbReference>
<feature type="signal peptide" evidence="7">
    <location>
        <begin position="1"/>
        <end position="22"/>
    </location>
</feature>
<comment type="subcellular location">
    <subcellularLocation>
        <location evidence="1">Nucleus</location>
    </subcellularLocation>
</comment>
<proteinExistence type="predicted"/>
<keyword evidence="7" id="KW-0732">Signal</keyword>
<evidence type="ECO:0000259" key="8">
    <source>
        <dbReference type="PROSITE" id="PS50863"/>
    </source>
</evidence>
<keyword evidence="4" id="KW-0804">Transcription</keyword>
<organism evidence="9 10">
    <name type="scientific">Tagetes erecta</name>
    <name type="common">African marigold</name>
    <dbReference type="NCBI Taxonomy" id="13708"/>
    <lineage>
        <taxon>Eukaryota</taxon>
        <taxon>Viridiplantae</taxon>
        <taxon>Streptophyta</taxon>
        <taxon>Embryophyta</taxon>
        <taxon>Tracheophyta</taxon>
        <taxon>Spermatophyta</taxon>
        <taxon>Magnoliopsida</taxon>
        <taxon>eudicotyledons</taxon>
        <taxon>Gunneridae</taxon>
        <taxon>Pentapetalae</taxon>
        <taxon>asterids</taxon>
        <taxon>campanulids</taxon>
        <taxon>Asterales</taxon>
        <taxon>Asteraceae</taxon>
        <taxon>Asteroideae</taxon>
        <taxon>Heliantheae alliance</taxon>
        <taxon>Tageteae</taxon>
        <taxon>Tagetes</taxon>
    </lineage>
</organism>
<evidence type="ECO:0000256" key="1">
    <source>
        <dbReference type="ARBA" id="ARBA00004123"/>
    </source>
</evidence>
<keyword evidence="3" id="KW-0238">DNA-binding</keyword>
<dbReference type="Gene3D" id="2.40.330.10">
    <property type="entry name" value="DNA-binding pseudobarrel domain"/>
    <property type="match status" value="2"/>
</dbReference>
<evidence type="ECO:0000256" key="4">
    <source>
        <dbReference type="ARBA" id="ARBA00023163"/>
    </source>
</evidence>
<dbReference type="InterPro" id="IPR015300">
    <property type="entry name" value="DNA-bd_pseudobarrel_sf"/>
</dbReference>
<dbReference type="Pfam" id="PF02362">
    <property type="entry name" value="B3"/>
    <property type="match status" value="2"/>
</dbReference>
<evidence type="ECO:0000313" key="10">
    <source>
        <dbReference type="Proteomes" id="UP001229421"/>
    </source>
</evidence>
<evidence type="ECO:0000313" key="9">
    <source>
        <dbReference type="EMBL" id="KAK1425028.1"/>
    </source>
</evidence>